<accession>A0ABX3MZ68</accession>
<comment type="caution">
    <text evidence="1">The sequence shown here is derived from an EMBL/GenBank/DDBJ whole genome shotgun (WGS) entry which is preliminary data.</text>
</comment>
<reference evidence="1 2" key="1">
    <citation type="submission" date="2016-11" db="EMBL/GenBank/DDBJ databases">
        <title>A multilocus sequence analysis scheme for characterization of bacteria in the genus Thioclava.</title>
        <authorList>
            <person name="Liu Y."/>
            <person name="Shao Z."/>
        </authorList>
    </citation>
    <scope>NUCLEOTIDE SEQUENCE [LARGE SCALE GENOMIC DNA]</scope>
    <source>
        <strain evidence="1 2">TAW-CT134</strain>
    </source>
</reference>
<name>A0ABX3MZ68_9RHOB</name>
<protein>
    <submittedName>
        <fullName evidence="1">Uncharacterized protein</fullName>
    </submittedName>
</protein>
<evidence type="ECO:0000313" key="2">
    <source>
        <dbReference type="Proteomes" id="UP000190787"/>
    </source>
</evidence>
<organism evidence="1 2">
    <name type="scientific">Thioclava sediminum</name>
    <dbReference type="NCBI Taxonomy" id="1915319"/>
    <lineage>
        <taxon>Bacteria</taxon>
        <taxon>Pseudomonadati</taxon>
        <taxon>Pseudomonadota</taxon>
        <taxon>Alphaproteobacteria</taxon>
        <taxon>Rhodobacterales</taxon>
        <taxon>Paracoccaceae</taxon>
        <taxon>Thioclava</taxon>
    </lineage>
</organism>
<sequence>MRPELTTRRRALRLAFERYIEADRAWRDALVALNDWFPPSANRRPGMIGNPGSPIRRLYDARSRALVRLEVTQVKLATAKRRLAERRARELPPVFLIGPPC</sequence>
<proteinExistence type="predicted"/>
<keyword evidence="2" id="KW-1185">Reference proteome</keyword>
<dbReference type="EMBL" id="MPZV01000001">
    <property type="protein sequence ID" value="OOY25003.1"/>
    <property type="molecule type" value="Genomic_DNA"/>
</dbReference>
<dbReference type="RefSeq" id="WP_078603648.1">
    <property type="nucleotide sequence ID" value="NZ_MPZV01000001.1"/>
</dbReference>
<gene>
    <name evidence="1" type="ORF">BMI91_00760</name>
</gene>
<evidence type="ECO:0000313" key="1">
    <source>
        <dbReference type="EMBL" id="OOY25003.1"/>
    </source>
</evidence>
<dbReference type="Proteomes" id="UP000190787">
    <property type="component" value="Unassembled WGS sequence"/>
</dbReference>